<accession>A0A5S9MQZ6</accession>
<protein>
    <recommendedName>
        <fullName evidence="4">HTH-like domain-containing protein</fullName>
    </recommendedName>
</protein>
<evidence type="ECO:0000256" key="1">
    <source>
        <dbReference type="SAM" id="MobiDB-lite"/>
    </source>
</evidence>
<dbReference type="AlphaFoldDB" id="A0A5S9MQZ6"/>
<sequence length="112" mass="12851">MRFRFIQQHGQHLSISFLCQALAVSRSGYYQWNLKRDAPSPSRQAQQQRDRAISEAFDDSKSRDGARRIQAELVDQGMCHDIKTIADSMKRQSLIPKAAKKFKVTTDSNHTL</sequence>
<reference evidence="2 3" key="1">
    <citation type="submission" date="2019-11" db="EMBL/GenBank/DDBJ databases">
        <authorList>
            <person name="Holert J."/>
        </authorList>
    </citation>
    <scope>NUCLEOTIDE SEQUENCE [LARGE SCALE GENOMIC DNA]</scope>
    <source>
        <strain evidence="2">BC5_2</strain>
    </source>
</reference>
<dbReference type="PANTHER" id="PTHR46889">
    <property type="entry name" value="TRANSPOSASE INSF FOR INSERTION SEQUENCE IS3B-RELATED"/>
    <property type="match status" value="1"/>
</dbReference>
<feature type="region of interest" description="Disordered" evidence="1">
    <location>
        <begin position="36"/>
        <end position="64"/>
    </location>
</feature>
<gene>
    <name evidence="2" type="ORF">DPBNPPHM_00001</name>
</gene>
<evidence type="ECO:0000313" key="3">
    <source>
        <dbReference type="Proteomes" id="UP000434580"/>
    </source>
</evidence>
<evidence type="ECO:0008006" key="4">
    <source>
        <dbReference type="Google" id="ProtNLM"/>
    </source>
</evidence>
<dbReference type="OrthoDB" id="9810995at2"/>
<evidence type="ECO:0000313" key="2">
    <source>
        <dbReference type="EMBL" id="CAA0078276.1"/>
    </source>
</evidence>
<feature type="compositionally biased region" description="Basic and acidic residues" evidence="1">
    <location>
        <begin position="48"/>
        <end position="64"/>
    </location>
</feature>
<dbReference type="Proteomes" id="UP000434580">
    <property type="component" value="Unassembled WGS sequence"/>
</dbReference>
<dbReference type="EMBL" id="CACSII010000001">
    <property type="protein sequence ID" value="CAA0078276.1"/>
    <property type="molecule type" value="Genomic_DNA"/>
</dbReference>
<dbReference type="PANTHER" id="PTHR46889:SF6">
    <property type="entry name" value="TRANSPOSASE INSF FOR INSERTION SEQUENCE IS3B"/>
    <property type="match status" value="1"/>
</dbReference>
<name>A0A5S9MQZ6_9GAMM</name>
<dbReference type="InterPro" id="IPR050900">
    <property type="entry name" value="Transposase_IS3/IS150/IS904"/>
</dbReference>
<organism evidence="2 3">
    <name type="scientific">BD1-7 clade bacterium</name>
    <dbReference type="NCBI Taxonomy" id="2029982"/>
    <lineage>
        <taxon>Bacteria</taxon>
        <taxon>Pseudomonadati</taxon>
        <taxon>Pseudomonadota</taxon>
        <taxon>Gammaproteobacteria</taxon>
        <taxon>Cellvibrionales</taxon>
        <taxon>Spongiibacteraceae</taxon>
        <taxon>BD1-7 clade</taxon>
    </lineage>
</organism>
<proteinExistence type="predicted"/>